<dbReference type="GO" id="GO:0003677">
    <property type="term" value="F:DNA binding"/>
    <property type="evidence" value="ECO:0007669"/>
    <property type="project" value="UniProtKB-KW"/>
</dbReference>
<keyword evidence="11" id="KW-1185">Reference proteome</keyword>
<comment type="catalytic activity">
    <reaction evidence="6">
        <text>Couples ATP hydrolysis with the unwinding of duplex DNA by translocating in the 3'-5' direction.</text>
        <dbReference type="EC" id="5.6.2.4"/>
    </reaction>
</comment>
<dbReference type="PANTHER" id="PTHR13710:SF105">
    <property type="entry name" value="ATP-DEPENDENT DNA HELICASE Q1"/>
    <property type="match status" value="1"/>
</dbReference>
<protein>
    <recommendedName>
        <fullName evidence="7">DNA 3'-5' helicase</fullName>
        <ecNumber evidence="7">5.6.2.4</ecNumber>
    </recommendedName>
</protein>
<dbReference type="Pfam" id="PF00270">
    <property type="entry name" value="DEAD"/>
    <property type="match status" value="1"/>
</dbReference>
<dbReference type="Proteomes" id="UP000297245">
    <property type="component" value="Unassembled WGS sequence"/>
</dbReference>
<dbReference type="GO" id="GO:0005524">
    <property type="term" value="F:ATP binding"/>
    <property type="evidence" value="ECO:0007669"/>
    <property type="project" value="UniProtKB-KW"/>
</dbReference>
<dbReference type="PROSITE" id="PS51192">
    <property type="entry name" value="HELICASE_ATP_BIND_1"/>
    <property type="match status" value="1"/>
</dbReference>
<reference evidence="10 11" key="1">
    <citation type="journal article" date="2019" name="Nat. Ecol. Evol.">
        <title>Megaphylogeny resolves global patterns of mushroom evolution.</title>
        <authorList>
            <person name="Varga T."/>
            <person name="Krizsan K."/>
            <person name="Foldi C."/>
            <person name="Dima B."/>
            <person name="Sanchez-Garcia M."/>
            <person name="Sanchez-Ramirez S."/>
            <person name="Szollosi G.J."/>
            <person name="Szarkandi J.G."/>
            <person name="Papp V."/>
            <person name="Albert L."/>
            <person name="Andreopoulos W."/>
            <person name="Angelini C."/>
            <person name="Antonin V."/>
            <person name="Barry K.W."/>
            <person name="Bougher N.L."/>
            <person name="Buchanan P."/>
            <person name="Buyck B."/>
            <person name="Bense V."/>
            <person name="Catcheside P."/>
            <person name="Chovatia M."/>
            <person name="Cooper J."/>
            <person name="Damon W."/>
            <person name="Desjardin D."/>
            <person name="Finy P."/>
            <person name="Geml J."/>
            <person name="Haridas S."/>
            <person name="Hughes K."/>
            <person name="Justo A."/>
            <person name="Karasinski D."/>
            <person name="Kautmanova I."/>
            <person name="Kiss B."/>
            <person name="Kocsube S."/>
            <person name="Kotiranta H."/>
            <person name="LaButti K.M."/>
            <person name="Lechner B.E."/>
            <person name="Liimatainen K."/>
            <person name="Lipzen A."/>
            <person name="Lukacs Z."/>
            <person name="Mihaltcheva S."/>
            <person name="Morgado L.N."/>
            <person name="Niskanen T."/>
            <person name="Noordeloos M.E."/>
            <person name="Ohm R.A."/>
            <person name="Ortiz-Santana B."/>
            <person name="Ovrebo C."/>
            <person name="Racz N."/>
            <person name="Riley R."/>
            <person name="Savchenko A."/>
            <person name="Shiryaev A."/>
            <person name="Soop K."/>
            <person name="Spirin V."/>
            <person name="Szebenyi C."/>
            <person name="Tomsovsky M."/>
            <person name="Tulloss R.E."/>
            <person name="Uehling J."/>
            <person name="Grigoriev I.V."/>
            <person name="Vagvolgyi C."/>
            <person name="Papp T."/>
            <person name="Martin F.M."/>
            <person name="Miettinen O."/>
            <person name="Hibbett D.S."/>
            <person name="Nagy L.G."/>
        </authorList>
    </citation>
    <scope>NUCLEOTIDE SEQUENCE [LARGE SCALE GENOMIC DNA]</scope>
    <source>
        <strain evidence="10 11">CBS 962.96</strain>
    </source>
</reference>
<dbReference type="Gene3D" id="3.40.50.300">
    <property type="entry name" value="P-loop containing nucleotide triphosphate hydrolases"/>
    <property type="match status" value="2"/>
</dbReference>
<evidence type="ECO:0000256" key="5">
    <source>
        <dbReference type="ARBA" id="ARBA00023235"/>
    </source>
</evidence>
<dbReference type="OrthoDB" id="10261556at2759"/>
<gene>
    <name evidence="10" type="ORF">K435DRAFT_355263</name>
</gene>
<dbReference type="GO" id="GO:0009378">
    <property type="term" value="F:four-way junction helicase activity"/>
    <property type="evidence" value="ECO:0007669"/>
    <property type="project" value="TreeGrafter"/>
</dbReference>
<dbReference type="GO" id="GO:0005737">
    <property type="term" value="C:cytoplasm"/>
    <property type="evidence" value="ECO:0007669"/>
    <property type="project" value="TreeGrafter"/>
</dbReference>
<dbReference type="GO" id="GO:0043138">
    <property type="term" value="F:3'-5' DNA helicase activity"/>
    <property type="evidence" value="ECO:0007669"/>
    <property type="project" value="UniProtKB-EC"/>
</dbReference>
<name>A0A4S8LEA2_DENBC</name>
<dbReference type="PROSITE" id="PS51194">
    <property type="entry name" value="HELICASE_CTER"/>
    <property type="match status" value="1"/>
</dbReference>
<sequence length="352" mass="39298">MVYQPLTSLDPTKTRNASDTLCCLFDIPSLRDFQVQAGQNILRGRDTFLDIPTGGGKTLAFYYPLFYHWQPGKLEHDSLKITLVIGPLSGLLESQADVLNKKGVPAIALTGETEKLMDALKDFGNGKYRVGFIGPEMALSRDFHEMVLESRVFQDSIISVVVDEGHNVSEWGTDDFRPAFAKIQALPGRLPSELPTLVVSATIPPEVIADIQDKLGMGNGCDIIAVSNEKPNVALSVRVMQHPQDTFADLLSLFPLDLTSSDGFPQTLIYVNSRQDAERIQDFLRQYCPDCVPKTSFEFYHRFIADDRKKFVEKGLHDESLRAVPATDALGMGLDFRSVKRVVLWNEPRTFN</sequence>
<evidence type="ECO:0000256" key="1">
    <source>
        <dbReference type="ARBA" id="ARBA00005446"/>
    </source>
</evidence>
<dbReference type="InterPro" id="IPR027417">
    <property type="entry name" value="P-loop_NTPase"/>
</dbReference>
<dbReference type="AlphaFoldDB" id="A0A4S8LEA2"/>
<dbReference type="SUPFAM" id="SSF52540">
    <property type="entry name" value="P-loop containing nucleoside triphosphate hydrolases"/>
    <property type="match status" value="1"/>
</dbReference>
<evidence type="ECO:0000259" key="9">
    <source>
        <dbReference type="PROSITE" id="PS51194"/>
    </source>
</evidence>
<evidence type="ECO:0000313" key="10">
    <source>
        <dbReference type="EMBL" id="THU87111.1"/>
    </source>
</evidence>
<evidence type="ECO:0000256" key="3">
    <source>
        <dbReference type="ARBA" id="ARBA00022840"/>
    </source>
</evidence>
<evidence type="ECO:0000256" key="4">
    <source>
        <dbReference type="ARBA" id="ARBA00023125"/>
    </source>
</evidence>
<keyword evidence="5" id="KW-0413">Isomerase</keyword>
<dbReference type="EMBL" id="ML179464">
    <property type="protein sequence ID" value="THU87111.1"/>
    <property type="molecule type" value="Genomic_DNA"/>
</dbReference>
<evidence type="ECO:0000313" key="11">
    <source>
        <dbReference type="Proteomes" id="UP000297245"/>
    </source>
</evidence>
<dbReference type="PANTHER" id="PTHR13710">
    <property type="entry name" value="DNA HELICASE RECQ FAMILY MEMBER"/>
    <property type="match status" value="1"/>
</dbReference>
<comment type="similarity">
    <text evidence="1">Belongs to the helicase family. RecQ subfamily.</text>
</comment>
<dbReference type="GO" id="GO:0000724">
    <property type="term" value="P:double-strand break repair via homologous recombination"/>
    <property type="evidence" value="ECO:0007669"/>
    <property type="project" value="TreeGrafter"/>
</dbReference>
<dbReference type="SMART" id="SM00487">
    <property type="entry name" value="DEXDc"/>
    <property type="match status" value="1"/>
</dbReference>
<dbReference type="InterPro" id="IPR014001">
    <property type="entry name" value="Helicase_ATP-bd"/>
</dbReference>
<accession>A0A4S8LEA2</accession>
<feature type="domain" description="Helicase ATP-binding" evidence="8">
    <location>
        <begin position="38"/>
        <end position="221"/>
    </location>
</feature>
<organism evidence="10 11">
    <name type="scientific">Dendrothele bispora (strain CBS 962.96)</name>
    <dbReference type="NCBI Taxonomy" id="1314807"/>
    <lineage>
        <taxon>Eukaryota</taxon>
        <taxon>Fungi</taxon>
        <taxon>Dikarya</taxon>
        <taxon>Basidiomycota</taxon>
        <taxon>Agaricomycotina</taxon>
        <taxon>Agaricomycetes</taxon>
        <taxon>Agaricomycetidae</taxon>
        <taxon>Agaricales</taxon>
        <taxon>Agaricales incertae sedis</taxon>
        <taxon>Dendrothele</taxon>
    </lineage>
</organism>
<feature type="domain" description="Helicase C-terminal" evidence="9">
    <location>
        <begin position="246"/>
        <end position="352"/>
    </location>
</feature>
<evidence type="ECO:0000256" key="2">
    <source>
        <dbReference type="ARBA" id="ARBA00022741"/>
    </source>
</evidence>
<keyword evidence="2" id="KW-0547">Nucleotide-binding</keyword>
<dbReference type="EC" id="5.6.2.4" evidence="7"/>
<dbReference type="InterPro" id="IPR001650">
    <property type="entry name" value="Helicase_C-like"/>
</dbReference>
<dbReference type="GO" id="GO:0005694">
    <property type="term" value="C:chromosome"/>
    <property type="evidence" value="ECO:0007669"/>
    <property type="project" value="TreeGrafter"/>
</dbReference>
<keyword evidence="4" id="KW-0238">DNA-binding</keyword>
<proteinExistence type="inferred from homology"/>
<evidence type="ECO:0000256" key="7">
    <source>
        <dbReference type="ARBA" id="ARBA00034808"/>
    </source>
</evidence>
<keyword evidence="3" id="KW-0067">ATP-binding</keyword>
<evidence type="ECO:0000259" key="8">
    <source>
        <dbReference type="PROSITE" id="PS51192"/>
    </source>
</evidence>
<dbReference type="GO" id="GO:0016787">
    <property type="term" value="F:hydrolase activity"/>
    <property type="evidence" value="ECO:0007669"/>
    <property type="project" value="UniProtKB-KW"/>
</dbReference>
<evidence type="ECO:0000256" key="6">
    <source>
        <dbReference type="ARBA" id="ARBA00034617"/>
    </source>
</evidence>
<dbReference type="InterPro" id="IPR011545">
    <property type="entry name" value="DEAD/DEAH_box_helicase_dom"/>
</dbReference>
<keyword evidence="10" id="KW-0378">Hydrolase</keyword>